<dbReference type="PANTHER" id="PTHR43434">
    <property type="entry name" value="PHOSPHOGLYCOLATE PHOSPHATASE"/>
    <property type="match status" value="1"/>
</dbReference>
<dbReference type="InterPro" id="IPR050155">
    <property type="entry name" value="HAD-like_hydrolase_sf"/>
</dbReference>
<dbReference type="GO" id="GO:0006281">
    <property type="term" value="P:DNA repair"/>
    <property type="evidence" value="ECO:0007669"/>
    <property type="project" value="TreeGrafter"/>
</dbReference>
<dbReference type="InterPro" id="IPR041492">
    <property type="entry name" value="HAD_2"/>
</dbReference>
<dbReference type="PANTHER" id="PTHR43434:SF13">
    <property type="entry name" value="PHOSPHOGLYCOLATE PHOSPHATASE"/>
    <property type="match status" value="1"/>
</dbReference>
<dbReference type="AlphaFoldDB" id="A0A1H3KLN2"/>
<dbReference type="GO" id="GO:0005829">
    <property type="term" value="C:cytosol"/>
    <property type="evidence" value="ECO:0007669"/>
    <property type="project" value="TreeGrafter"/>
</dbReference>
<gene>
    <name evidence="1" type="ORF">SAMN05216554_0598</name>
</gene>
<reference evidence="1 2" key="1">
    <citation type="submission" date="2016-10" db="EMBL/GenBank/DDBJ databases">
        <authorList>
            <person name="de Groot N.N."/>
        </authorList>
    </citation>
    <scope>NUCLEOTIDE SEQUENCE [LARGE SCALE GENOMIC DNA]</scope>
    <source>
        <strain evidence="1 2">CGMCC 4.3491</strain>
    </source>
</reference>
<evidence type="ECO:0000313" key="1">
    <source>
        <dbReference type="EMBL" id="SDY52628.1"/>
    </source>
</evidence>
<dbReference type="InterPro" id="IPR023214">
    <property type="entry name" value="HAD_sf"/>
</dbReference>
<dbReference type="InterPro" id="IPR036412">
    <property type="entry name" value="HAD-like_sf"/>
</dbReference>
<organism evidence="1 2">
    <name type="scientific">Herbiconiux ginsengi</name>
    <dbReference type="NCBI Taxonomy" id="381665"/>
    <lineage>
        <taxon>Bacteria</taxon>
        <taxon>Bacillati</taxon>
        <taxon>Actinomycetota</taxon>
        <taxon>Actinomycetes</taxon>
        <taxon>Micrococcales</taxon>
        <taxon>Microbacteriaceae</taxon>
        <taxon>Herbiconiux</taxon>
    </lineage>
</organism>
<name>A0A1H3KLN2_9MICO</name>
<dbReference type="Gene3D" id="3.40.50.1000">
    <property type="entry name" value="HAD superfamily/HAD-like"/>
    <property type="match status" value="1"/>
</dbReference>
<dbReference type="EMBL" id="FNPZ01000001">
    <property type="protein sequence ID" value="SDY52628.1"/>
    <property type="molecule type" value="Genomic_DNA"/>
</dbReference>
<dbReference type="Pfam" id="PF13419">
    <property type="entry name" value="HAD_2"/>
    <property type="match status" value="1"/>
</dbReference>
<dbReference type="SUPFAM" id="SSF56784">
    <property type="entry name" value="HAD-like"/>
    <property type="match status" value="1"/>
</dbReference>
<dbReference type="InterPro" id="IPR023198">
    <property type="entry name" value="PGP-like_dom2"/>
</dbReference>
<dbReference type="GO" id="GO:0008967">
    <property type="term" value="F:phosphoglycolate phosphatase activity"/>
    <property type="evidence" value="ECO:0007669"/>
    <property type="project" value="TreeGrafter"/>
</dbReference>
<keyword evidence="2" id="KW-1185">Reference proteome</keyword>
<dbReference type="OrthoDB" id="9782449at2"/>
<dbReference type="RefSeq" id="WP_092548506.1">
    <property type="nucleotide sequence ID" value="NZ_FNPZ01000001.1"/>
</dbReference>
<accession>A0A1H3KLN2</accession>
<dbReference type="Gene3D" id="1.10.150.240">
    <property type="entry name" value="Putative phosphatase, domain 2"/>
    <property type="match status" value="1"/>
</dbReference>
<sequence>MTQELPGVVASADTTLTDAMVLFDWNGTVVLDADRARASLNRVLGTRRLGELAQAEFTERFRLPMAEMFGELGVAEAELSRAEEEWNTAMRQSTTSLRAGSEGCLAALSAGGAWLGVVSAAAAEAVRFDQHSLGVDHVWDSVEAPVADKLSVLQRHRGRRRRAFYVGDTPYDMRCARAAGFVAVGVTGGYAATSALADAGADHLIVSLEELLPIVAAS</sequence>
<evidence type="ECO:0000313" key="2">
    <source>
        <dbReference type="Proteomes" id="UP000198891"/>
    </source>
</evidence>
<dbReference type="STRING" id="381665.SAMN05216554_0598"/>
<dbReference type="Proteomes" id="UP000198891">
    <property type="component" value="Unassembled WGS sequence"/>
</dbReference>
<protein>
    <submittedName>
        <fullName evidence="1">Phosphoglycolate phosphatase</fullName>
    </submittedName>
</protein>
<proteinExistence type="predicted"/>